<dbReference type="OrthoDB" id="10510046at2759"/>
<sequence>MSSRSIQNYISSPLRMRGGFMRKKLYENSMLRKSSSGEEIKVYIITDSSKSKKVKRSDDLDLIRNLFDENGMVYLTKPKDRSEDGFELNEILAKKTRRNFAVEPYENKYTNYEFNRLLRKLNDDESYRNVIVQ</sequence>
<comment type="caution">
    <text evidence="1">The sequence shown here is derived from an EMBL/GenBank/DDBJ whole genome shotgun (WGS) entry which is preliminary data.</text>
</comment>
<organism evidence="1 2">
    <name type="scientific">Arctia plantaginis</name>
    <name type="common">Wood tiger moth</name>
    <name type="synonym">Phalaena plantaginis</name>
    <dbReference type="NCBI Taxonomy" id="874455"/>
    <lineage>
        <taxon>Eukaryota</taxon>
        <taxon>Metazoa</taxon>
        <taxon>Ecdysozoa</taxon>
        <taxon>Arthropoda</taxon>
        <taxon>Hexapoda</taxon>
        <taxon>Insecta</taxon>
        <taxon>Pterygota</taxon>
        <taxon>Neoptera</taxon>
        <taxon>Endopterygota</taxon>
        <taxon>Lepidoptera</taxon>
        <taxon>Glossata</taxon>
        <taxon>Ditrysia</taxon>
        <taxon>Noctuoidea</taxon>
        <taxon>Erebidae</taxon>
        <taxon>Arctiinae</taxon>
        <taxon>Arctia</taxon>
    </lineage>
</organism>
<proteinExistence type="predicted"/>
<protein>
    <submittedName>
        <fullName evidence="1">Uncharacterized protein</fullName>
    </submittedName>
</protein>
<evidence type="ECO:0000313" key="2">
    <source>
        <dbReference type="Proteomes" id="UP000494256"/>
    </source>
</evidence>
<gene>
    <name evidence="1" type="ORF">APLA_LOCUS5514</name>
</gene>
<dbReference type="EMBL" id="CADEBD010000289">
    <property type="protein sequence ID" value="CAB3232104.1"/>
    <property type="molecule type" value="Genomic_DNA"/>
</dbReference>
<evidence type="ECO:0000313" key="1">
    <source>
        <dbReference type="EMBL" id="CAB3232104.1"/>
    </source>
</evidence>
<accession>A0A8S0ZEV5</accession>
<dbReference type="Proteomes" id="UP000494256">
    <property type="component" value="Unassembled WGS sequence"/>
</dbReference>
<dbReference type="AlphaFoldDB" id="A0A8S0ZEV5"/>
<name>A0A8S0ZEV5_ARCPL</name>
<reference evidence="1 2" key="1">
    <citation type="submission" date="2020-04" db="EMBL/GenBank/DDBJ databases">
        <authorList>
            <person name="Wallbank WR R."/>
            <person name="Pardo Diaz C."/>
            <person name="Kozak K."/>
            <person name="Martin S."/>
            <person name="Jiggins C."/>
            <person name="Moest M."/>
            <person name="Warren A I."/>
            <person name="Byers J.R.P. K."/>
            <person name="Montejo-Kovacevich G."/>
            <person name="Yen C E."/>
        </authorList>
    </citation>
    <scope>NUCLEOTIDE SEQUENCE [LARGE SCALE GENOMIC DNA]</scope>
</reference>